<organism evidence="7 8">
    <name type="scientific">Aureobasidium melanogenum</name>
    <name type="common">Aureobasidium pullulans var. melanogenum</name>
    <dbReference type="NCBI Taxonomy" id="46634"/>
    <lineage>
        <taxon>Eukaryota</taxon>
        <taxon>Fungi</taxon>
        <taxon>Dikarya</taxon>
        <taxon>Ascomycota</taxon>
        <taxon>Pezizomycotina</taxon>
        <taxon>Dothideomycetes</taxon>
        <taxon>Dothideomycetidae</taxon>
        <taxon>Dothideales</taxon>
        <taxon>Saccotheciaceae</taxon>
        <taxon>Aureobasidium</taxon>
    </lineage>
</organism>
<evidence type="ECO:0000256" key="1">
    <source>
        <dbReference type="ARBA" id="ARBA00001974"/>
    </source>
</evidence>
<feature type="domain" description="FAD-binding" evidence="6">
    <location>
        <begin position="10"/>
        <end position="356"/>
    </location>
</feature>
<dbReference type="GO" id="GO:0004497">
    <property type="term" value="F:monooxygenase activity"/>
    <property type="evidence" value="ECO:0007669"/>
    <property type="project" value="UniProtKB-KW"/>
</dbReference>
<keyword evidence="3" id="KW-0274">FAD</keyword>
<dbReference type="PANTHER" id="PTHR47178">
    <property type="entry name" value="MONOOXYGENASE, FAD-BINDING"/>
    <property type="match status" value="1"/>
</dbReference>
<feature type="non-terminal residue" evidence="7">
    <location>
        <position position="1"/>
    </location>
</feature>
<keyword evidence="5" id="KW-0503">Monooxygenase</keyword>
<evidence type="ECO:0000256" key="3">
    <source>
        <dbReference type="ARBA" id="ARBA00022827"/>
    </source>
</evidence>
<dbReference type="GO" id="GO:0071949">
    <property type="term" value="F:FAD binding"/>
    <property type="evidence" value="ECO:0007669"/>
    <property type="project" value="InterPro"/>
</dbReference>
<dbReference type="Pfam" id="PF01494">
    <property type="entry name" value="FAD_binding_3"/>
    <property type="match status" value="1"/>
</dbReference>
<dbReference type="SUPFAM" id="SSF51905">
    <property type="entry name" value="FAD/NAD(P)-binding domain"/>
    <property type="match status" value="1"/>
</dbReference>
<proteinExistence type="predicted"/>
<protein>
    <recommendedName>
        <fullName evidence="6">FAD-binding domain-containing protein</fullName>
    </recommendedName>
</protein>
<dbReference type="AlphaFoldDB" id="A0A9P8K1U4"/>
<evidence type="ECO:0000313" key="7">
    <source>
        <dbReference type="EMBL" id="KAG9990493.1"/>
    </source>
</evidence>
<name>A0A9P8K1U4_AURME</name>
<keyword evidence="8" id="KW-1185">Reference proteome</keyword>
<evidence type="ECO:0000313" key="8">
    <source>
        <dbReference type="Proteomes" id="UP000729357"/>
    </source>
</evidence>
<dbReference type="Proteomes" id="UP000729357">
    <property type="component" value="Unassembled WGS sequence"/>
</dbReference>
<dbReference type="InterPro" id="IPR002938">
    <property type="entry name" value="FAD-bd"/>
</dbReference>
<dbReference type="PRINTS" id="PR00420">
    <property type="entry name" value="RNGMNOXGNASE"/>
</dbReference>
<dbReference type="Gene3D" id="3.50.50.60">
    <property type="entry name" value="FAD/NAD(P)-binding domain"/>
    <property type="match status" value="1"/>
</dbReference>
<dbReference type="EMBL" id="JAHFXS010000028">
    <property type="protein sequence ID" value="KAG9990493.1"/>
    <property type="molecule type" value="Genomic_DNA"/>
</dbReference>
<keyword evidence="2" id="KW-0285">Flavoprotein</keyword>
<comment type="caution">
    <text evidence="7">The sequence shown here is derived from an EMBL/GenBank/DDBJ whole genome shotgun (WGS) entry which is preliminary data.</text>
</comment>
<keyword evidence="4" id="KW-0560">Oxidoreductase</keyword>
<gene>
    <name evidence="7" type="ORF">KCU98_g1089</name>
</gene>
<accession>A0A9P8K1U4</accession>
<dbReference type="InterPro" id="IPR036188">
    <property type="entry name" value="FAD/NAD-bd_sf"/>
</dbReference>
<evidence type="ECO:0000256" key="5">
    <source>
        <dbReference type="ARBA" id="ARBA00023033"/>
    </source>
</evidence>
<evidence type="ECO:0000256" key="2">
    <source>
        <dbReference type="ARBA" id="ARBA00022630"/>
    </source>
</evidence>
<reference evidence="7" key="2">
    <citation type="submission" date="2021-08" db="EMBL/GenBank/DDBJ databases">
        <authorList>
            <person name="Gostincar C."/>
            <person name="Sun X."/>
            <person name="Song Z."/>
            <person name="Gunde-Cimerman N."/>
        </authorList>
    </citation>
    <scope>NUCLEOTIDE SEQUENCE</scope>
    <source>
        <strain evidence="7">EXF-9298</strain>
    </source>
</reference>
<dbReference type="PANTHER" id="PTHR47178:SF5">
    <property type="entry name" value="FAD-BINDING DOMAIN-CONTAINING PROTEIN"/>
    <property type="match status" value="1"/>
</dbReference>
<reference evidence="7" key="1">
    <citation type="journal article" date="2021" name="J Fungi (Basel)">
        <title>Virulence traits and population genomics of the black yeast Aureobasidium melanogenum.</title>
        <authorList>
            <person name="Cernosa A."/>
            <person name="Sun X."/>
            <person name="Gostincar C."/>
            <person name="Fang C."/>
            <person name="Gunde-Cimerman N."/>
            <person name="Song Z."/>
        </authorList>
    </citation>
    <scope>NUCLEOTIDE SEQUENCE</scope>
    <source>
        <strain evidence="7">EXF-9298</strain>
    </source>
</reference>
<sequence>MTIDNKEKFRVSIIGGGLGGLALAQMLKSNPRLQVVVYERSSTDKDPLTGYRIQMEAQALEGLKAHTSAEVAAGIEASIGYQPVGGQLLGFMDARRKKMLASWYPPAMRTMKSVNRWLLRDALIIDTGSVLELGKRFSHYKEVEDGPVRLFFTDGTHEECDLLVGADGVRSMVRQQLLPNIKVRESGIGVTYFKVPYTSETQGLLPFGTGVAAFCGNNQVITIHSWVNPKQKWAVQCSPDVLDPDQSFIMLGLGSEVCRYKEQARHPEALTPPELREEVRRRISEQRVDPIFTELIDRVIVNSAYSNVLKLSDTPARWNNDRVTLIGDSTMNMSPYTGKGASLAFADAMALAKVLETETFFTCPETKTKLMSAYVEDMLRRRKKQRKGGVFIQRVVFSGKNVVKVAARDNFLRCYNVLGHGIEGLQKPFASSKIAT</sequence>
<comment type="cofactor">
    <cofactor evidence="1">
        <name>FAD</name>
        <dbReference type="ChEBI" id="CHEBI:57692"/>
    </cofactor>
</comment>
<evidence type="ECO:0000259" key="6">
    <source>
        <dbReference type="Pfam" id="PF01494"/>
    </source>
</evidence>
<evidence type="ECO:0000256" key="4">
    <source>
        <dbReference type="ARBA" id="ARBA00023002"/>
    </source>
</evidence>